<evidence type="ECO:0000313" key="2">
    <source>
        <dbReference type="EMBL" id="GBL44589.1"/>
    </source>
</evidence>
<keyword evidence="1 2" id="KW-0812">Transmembrane</keyword>
<dbReference type="EMBL" id="BGOW01000002">
    <property type="protein sequence ID" value="GBL44589.1"/>
    <property type="molecule type" value="Genomic_DNA"/>
</dbReference>
<sequence>MAAENSPSGKGLFDSLKTLTGTLIAIVYTRLELLSIDLEEERERLAILLMLMLIALFCIGVGLILAVLLIVVAFWDTHRLLVLAGFTGLFLVGGLSASWVALHKLRTKPRLFAASLAELRQDSTQLDSHK</sequence>
<gene>
    <name evidence="2" type="ORF">SFMTTN_0389</name>
</gene>
<evidence type="ECO:0000256" key="1">
    <source>
        <dbReference type="SAM" id="Phobius"/>
    </source>
</evidence>
<dbReference type="RefSeq" id="WP_124703430.1">
    <property type="nucleotide sequence ID" value="NZ_BGOW01000002.1"/>
</dbReference>
<keyword evidence="1" id="KW-0472">Membrane</keyword>
<protein>
    <submittedName>
        <fullName evidence="2">Probable transmembrane protein</fullName>
    </submittedName>
</protein>
<dbReference type="Proteomes" id="UP000286806">
    <property type="component" value="Unassembled WGS sequence"/>
</dbReference>
<organism evidence="2 3">
    <name type="scientific">Sulfuriferula multivorans</name>
    <dbReference type="NCBI Taxonomy" id="1559896"/>
    <lineage>
        <taxon>Bacteria</taxon>
        <taxon>Pseudomonadati</taxon>
        <taxon>Pseudomonadota</taxon>
        <taxon>Betaproteobacteria</taxon>
        <taxon>Nitrosomonadales</taxon>
        <taxon>Sulfuricellaceae</taxon>
        <taxon>Sulfuriferula</taxon>
    </lineage>
</organism>
<proteinExistence type="predicted"/>
<feature type="transmembrane region" description="Helical" evidence="1">
    <location>
        <begin position="45"/>
        <end position="75"/>
    </location>
</feature>
<comment type="caution">
    <text evidence="2">The sequence shown here is derived from an EMBL/GenBank/DDBJ whole genome shotgun (WGS) entry which is preliminary data.</text>
</comment>
<keyword evidence="3" id="KW-1185">Reference proteome</keyword>
<evidence type="ECO:0000313" key="3">
    <source>
        <dbReference type="Proteomes" id="UP000286806"/>
    </source>
</evidence>
<feature type="transmembrane region" description="Helical" evidence="1">
    <location>
        <begin position="81"/>
        <end position="102"/>
    </location>
</feature>
<dbReference type="OrthoDB" id="8909515at2"/>
<dbReference type="Pfam" id="PF07332">
    <property type="entry name" value="Phage_holin_3_6"/>
    <property type="match status" value="1"/>
</dbReference>
<reference evidence="2 3" key="1">
    <citation type="journal article" date="2019" name="Front. Microbiol.">
        <title>Genomes of Neutrophilic Sulfur-Oxidizing Chemolithoautotrophs Representing 9 Proteobacterial Species From 8 Genera.</title>
        <authorList>
            <person name="Watanabe T."/>
            <person name="Kojima H."/>
            <person name="Umezawa K."/>
            <person name="Hori C."/>
            <person name="Takasuka T.E."/>
            <person name="Kato Y."/>
            <person name="Fukui M."/>
        </authorList>
    </citation>
    <scope>NUCLEOTIDE SEQUENCE [LARGE SCALE GENOMIC DNA]</scope>
    <source>
        <strain evidence="2 3">TTN</strain>
    </source>
</reference>
<dbReference type="InterPro" id="IPR009937">
    <property type="entry name" value="Phage_holin_3_6"/>
</dbReference>
<name>A0A401JAC4_9PROT</name>
<accession>A0A401JAC4</accession>
<dbReference type="AlphaFoldDB" id="A0A401JAC4"/>
<keyword evidence="1" id="KW-1133">Transmembrane helix</keyword>